<evidence type="ECO:0000313" key="4">
    <source>
        <dbReference type="Proteomes" id="UP000675664"/>
    </source>
</evidence>
<dbReference type="Proteomes" id="UP000675664">
    <property type="component" value="Unassembled WGS sequence"/>
</dbReference>
<reference evidence="3" key="2">
    <citation type="submission" date="2021-04" db="EMBL/GenBank/DDBJ databases">
        <authorList>
            <person name="Liu J."/>
        </authorList>
    </citation>
    <scope>NUCLEOTIDE SEQUENCE</scope>
    <source>
        <strain evidence="3">BAD-6</strain>
    </source>
</reference>
<dbReference type="SUPFAM" id="SSF53041">
    <property type="entry name" value="Resolvase-like"/>
    <property type="match status" value="1"/>
</dbReference>
<accession>A0A8J7W215</accession>
<dbReference type="PANTHER" id="PTHR30461">
    <property type="entry name" value="DNA-INVERTASE FROM LAMBDOID PROPHAGE"/>
    <property type="match status" value="1"/>
</dbReference>
<evidence type="ECO:0000313" key="3">
    <source>
        <dbReference type="EMBL" id="MBR0597795.1"/>
    </source>
</evidence>
<dbReference type="AlphaFoldDB" id="A0A8J7W215"/>
<dbReference type="Gene3D" id="3.40.50.1390">
    <property type="entry name" value="Resolvase, N-terminal catalytic domain"/>
    <property type="match status" value="1"/>
</dbReference>
<evidence type="ECO:0000259" key="2">
    <source>
        <dbReference type="PROSITE" id="PS51737"/>
    </source>
</evidence>
<dbReference type="Pfam" id="PF13408">
    <property type="entry name" value="Zn_ribbon_recom"/>
    <property type="match status" value="1"/>
</dbReference>
<dbReference type="Pfam" id="PF14287">
    <property type="entry name" value="DUF4368"/>
    <property type="match status" value="1"/>
</dbReference>
<dbReference type="InterPro" id="IPR011109">
    <property type="entry name" value="DNA_bind_recombinase_dom"/>
</dbReference>
<keyword evidence="1" id="KW-0175">Coiled coil</keyword>
<proteinExistence type="predicted"/>
<name>A0A8J7W215_9FIRM</name>
<dbReference type="GO" id="GO:0000150">
    <property type="term" value="F:DNA strand exchange activity"/>
    <property type="evidence" value="ECO:0007669"/>
    <property type="project" value="InterPro"/>
</dbReference>
<feature type="domain" description="Recombinase" evidence="2">
    <location>
        <begin position="164"/>
        <end position="307"/>
    </location>
</feature>
<dbReference type="PROSITE" id="PS51737">
    <property type="entry name" value="RECOMBINASE_DNA_BIND"/>
    <property type="match status" value="1"/>
</dbReference>
<sequence length="548" mass="63237">MQRQSDTITALYCRLSRDDELQGDSNSIVNQKKMLGKYAKDNGFLNPVFFVDDGISGTTFDRPDFQRMIELVEDGKVSAVIIKDMSRFGRDYLKVGLYTEVMFPEKNVRFIAVNDGVDSAYGDNEFTPFRNIINEWYCRDTSKKIRAVFKAKGQAGEHLSTHPPYGYRKDPANPKQWLVDEEAAQVVQRIFDLCVAGLGPTQIARRLTKDGILTPTAYLQQQGQKTTNPVPANPCRWVTETVKRILERMEYLGHTVNFKTCRKSYKSKKKLENPPEDRCVFENTHLAIIEQVQWDRVQELRKNKRRPTKTGRTSMFSGLLYCADCGAKLYYCTANGFEERQNHFVCSNYKSNTGTCSVHFIREVVLYTLVLEHVRGIIRYVRQFEKVFVKQVSRKSAEEQKTALAGKRKALQRAQERTEEIDRLFKRIYEDSASGRLSEERYEKLSADYEAEQKDLQSKISDLQAELTEEEQQAEDTGQFLATVRKYTDIWELTPTILNEFTSKIIIHAPDKSSGKRKQKVEIVYNGVGILDIPELTDEMLRRNRETA</sequence>
<dbReference type="PANTHER" id="PTHR30461:SF23">
    <property type="entry name" value="DNA RECOMBINASE-RELATED"/>
    <property type="match status" value="1"/>
</dbReference>
<feature type="coiled-coil region" evidence="1">
    <location>
        <begin position="394"/>
        <end position="473"/>
    </location>
</feature>
<reference evidence="3" key="1">
    <citation type="submission" date="2021-04" db="EMBL/GenBank/DDBJ databases">
        <title>Sinoanaerobacter chloroacetimidivorans sp. nov., an obligate anaerobic bacterium isolated from anaerobic sludge.</title>
        <authorList>
            <person name="Bao Y."/>
        </authorList>
    </citation>
    <scope>NUCLEOTIDE SEQUENCE</scope>
    <source>
        <strain evidence="3">BAD-6</strain>
    </source>
</reference>
<protein>
    <submittedName>
        <fullName evidence="3">DUF4368 domain-containing protein</fullName>
    </submittedName>
</protein>
<dbReference type="GO" id="GO:0003677">
    <property type="term" value="F:DNA binding"/>
    <property type="evidence" value="ECO:0007669"/>
    <property type="project" value="InterPro"/>
</dbReference>
<comment type="caution">
    <text evidence="3">The sequence shown here is derived from an EMBL/GenBank/DDBJ whole genome shotgun (WGS) entry which is preliminary data.</text>
</comment>
<dbReference type="Gene3D" id="3.90.1750.20">
    <property type="entry name" value="Putative Large Serine Recombinase, Chain B, Domain 2"/>
    <property type="match status" value="1"/>
</dbReference>
<gene>
    <name evidence="3" type="ORF">KCX82_07920</name>
</gene>
<dbReference type="InterPro" id="IPR025827">
    <property type="entry name" value="Zn_ribbon_recom_dom"/>
</dbReference>
<evidence type="ECO:0000256" key="1">
    <source>
        <dbReference type="SAM" id="Coils"/>
    </source>
</evidence>
<keyword evidence="4" id="KW-1185">Reference proteome</keyword>
<dbReference type="InterPro" id="IPR006119">
    <property type="entry name" value="Resolv_N"/>
</dbReference>
<dbReference type="SMART" id="SM00857">
    <property type="entry name" value="Resolvase"/>
    <property type="match status" value="1"/>
</dbReference>
<dbReference type="InterPro" id="IPR050639">
    <property type="entry name" value="SSR_resolvase"/>
</dbReference>
<dbReference type="CDD" id="cd03770">
    <property type="entry name" value="SR_TndX_transposase"/>
    <property type="match status" value="1"/>
</dbReference>
<dbReference type="EMBL" id="JAGSND010000004">
    <property type="protein sequence ID" value="MBR0597795.1"/>
    <property type="molecule type" value="Genomic_DNA"/>
</dbReference>
<dbReference type="RefSeq" id="WP_227017926.1">
    <property type="nucleotide sequence ID" value="NZ_JAGSND010000004.1"/>
</dbReference>
<dbReference type="InterPro" id="IPR036162">
    <property type="entry name" value="Resolvase-like_N_sf"/>
</dbReference>
<dbReference type="Pfam" id="PF07508">
    <property type="entry name" value="Recombinase"/>
    <property type="match status" value="1"/>
</dbReference>
<dbReference type="Pfam" id="PF00239">
    <property type="entry name" value="Resolvase"/>
    <property type="match status" value="1"/>
</dbReference>
<organism evidence="3 4">
    <name type="scientific">Sinanaerobacter chloroacetimidivorans</name>
    <dbReference type="NCBI Taxonomy" id="2818044"/>
    <lineage>
        <taxon>Bacteria</taxon>
        <taxon>Bacillati</taxon>
        <taxon>Bacillota</taxon>
        <taxon>Clostridia</taxon>
        <taxon>Peptostreptococcales</taxon>
        <taxon>Anaerovoracaceae</taxon>
        <taxon>Sinanaerobacter</taxon>
    </lineage>
</organism>
<dbReference type="InterPro" id="IPR038109">
    <property type="entry name" value="DNA_bind_recomb_sf"/>
</dbReference>
<dbReference type="InterPro" id="IPR025378">
    <property type="entry name" value="DUF4368"/>
</dbReference>